<dbReference type="InterPro" id="IPR029044">
    <property type="entry name" value="Nucleotide-diphossugar_trans"/>
</dbReference>
<gene>
    <name evidence="1" type="ORF">ZEAMMB73_Zm00001d033007</name>
</gene>
<accession>A0A1D6KVR6</accession>
<sequence length="271" mass="29599">MAELGVPLTKHPGFHQYDVYGDLLGLLASHPVAPIVTLHHLDVVKPLFPDARSRPSVVRRLFDGPVKLDTAGLMQQSICYDSANRWTVSVAWGFMRMGSKPLQICASSPTCTEFEGIGGRWYICGGHSLHCSKLCRILDGLFLQYPIAISSILDYLQSSCPTFLQVQGSGAGIAEAVSCASGAGISLGAHIPTFEPVPESSVSIVDDRTPEDKERWWRRGLRAISEGKLAIVLLVGSQSLDVPRIDWIVRCSLRSQGEWLHFVKCLALIAC</sequence>
<dbReference type="PANTHER" id="PTHR10811">
    <property type="entry name" value="FRINGE-RELATED"/>
    <property type="match status" value="1"/>
</dbReference>
<protein>
    <submittedName>
        <fullName evidence="1">Fringe-related protein</fullName>
    </submittedName>
</protein>
<dbReference type="ExpressionAtlas" id="A0A1D6KVR6">
    <property type="expression patterns" value="baseline"/>
</dbReference>
<evidence type="ECO:0000313" key="1">
    <source>
        <dbReference type="EMBL" id="ONM06595.1"/>
    </source>
</evidence>
<dbReference type="SUPFAM" id="SSF53448">
    <property type="entry name" value="Nucleotide-diphospho-sugar transferases"/>
    <property type="match status" value="1"/>
</dbReference>
<dbReference type="AlphaFoldDB" id="A0A1D6KVR6"/>
<dbReference type="InterPro" id="IPR006740">
    <property type="entry name" value="DUF604"/>
</dbReference>
<dbReference type="eggNOG" id="KOG2246">
    <property type="taxonomic scope" value="Eukaryota"/>
</dbReference>
<dbReference type="PaxDb" id="4577-AC199175.2_FGP003"/>
<organism evidence="1">
    <name type="scientific">Zea mays</name>
    <name type="common">Maize</name>
    <dbReference type="NCBI Taxonomy" id="4577"/>
    <lineage>
        <taxon>Eukaryota</taxon>
        <taxon>Viridiplantae</taxon>
        <taxon>Streptophyta</taxon>
        <taxon>Embryophyta</taxon>
        <taxon>Tracheophyta</taxon>
        <taxon>Spermatophyta</taxon>
        <taxon>Magnoliopsida</taxon>
        <taxon>Liliopsida</taxon>
        <taxon>Poales</taxon>
        <taxon>Poaceae</taxon>
        <taxon>PACMAD clade</taxon>
        <taxon>Panicoideae</taxon>
        <taxon>Andropogonodae</taxon>
        <taxon>Andropogoneae</taxon>
        <taxon>Tripsacinae</taxon>
        <taxon>Zea</taxon>
    </lineage>
</organism>
<name>A0A1D6KVR6_MAIZE</name>
<dbReference type="Gene3D" id="3.90.550.10">
    <property type="entry name" value="Spore Coat Polysaccharide Biosynthesis Protein SpsA, Chain A"/>
    <property type="match status" value="1"/>
</dbReference>
<dbReference type="EMBL" id="CM007647">
    <property type="protein sequence ID" value="ONM06595.1"/>
    <property type="molecule type" value="Genomic_DNA"/>
</dbReference>
<proteinExistence type="predicted"/>
<dbReference type="InParanoid" id="A0A1D6KVR6"/>
<dbReference type="Pfam" id="PF04646">
    <property type="entry name" value="DUF604"/>
    <property type="match status" value="1"/>
</dbReference>
<reference evidence="1" key="1">
    <citation type="submission" date="2015-12" db="EMBL/GenBank/DDBJ databases">
        <title>Update maize B73 reference genome by single molecule sequencing technologies.</title>
        <authorList>
            <consortium name="Maize Genome Sequencing Project"/>
            <person name="Ware D."/>
        </authorList>
    </citation>
    <scope>NUCLEOTIDE SEQUENCE [LARGE SCALE GENOMIC DNA]</scope>
    <source>
        <tissue evidence="1">Seedling</tissue>
    </source>
</reference>
<dbReference type="STRING" id="4577.A0A1D6KVR6"/>